<feature type="compositionally biased region" description="Basic and acidic residues" evidence="4">
    <location>
        <begin position="212"/>
        <end position="222"/>
    </location>
</feature>
<dbReference type="InterPro" id="IPR036930">
    <property type="entry name" value="WGR_dom_sf"/>
</dbReference>
<protein>
    <recommendedName>
        <fullName evidence="5">WGR domain-containing protein</fullName>
    </recommendedName>
</protein>
<dbReference type="SUPFAM" id="SSF142921">
    <property type="entry name" value="WGR domain-like"/>
    <property type="match status" value="1"/>
</dbReference>
<dbReference type="GO" id="GO:0070212">
    <property type="term" value="P:protein poly-ADP-ribosylation"/>
    <property type="evidence" value="ECO:0007669"/>
    <property type="project" value="TreeGrafter"/>
</dbReference>
<evidence type="ECO:0000256" key="2">
    <source>
        <dbReference type="ARBA" id="ARBA00022679"/>
    </source>
</evidence>
<name>A0A9P8G6H8_AURME</name>
<dbReference type="PANTHER" id="PTHR10459">
    <property type="entry name" value="DNA LIGASE"/>
    <property type="match status" value="1"/>
</dbReference>
<dbReference type="Proteomes" id="UP000779574">
    <property type="component" value="Unassembled WGS sequence"/>
</dbReference>
<dbReference type="GO" id="GO:0005730">
    <property type="term" value="C:nucleolus"/>
    <property type="evidence" value="ECO:0007669"/>
    <property type="project" value="TreeGrafter"/>
</dbReference>
<reference evidence="7" key="2">
    <citation type="submission" date="2021-08" db="EMBL/GenBank/DDBJ databases">
        <authorList>
            <person name="Gostincar C."/>
            <person name="Sun X."/>
            <person name="Song Z."/>
            <person name="Gunde-Cimerman N."/>
        </authorList>
    </citation>
    <scope>NUCLEOTIDE SEQUENCE</scope>
    <source>
        <strain evidence="7">EXF-8016</strain>
        <strain evidence="6">EXF-9911</strain>
    </source>
</reference>
<accession>A0A9P8G6H8</accession>
<keyword evidence="3" id="KW-0520">NAD</keyword>
<dbReference type="GO" id="GO:1990404">
    <property type="term" value="F:NAD+-protein mono-ADP-ribosyltransferase activity"/>
    <property type="evidence" value="ECO:0007669"/>
    <property type="project" value="TreeGrafter"/>
</dbReference>
<evidence type="ECO:0000313" key="7">
    <source>
        <dbReference type="EMBL" id="KAH0209400.1"/>
    </source>
</evidence>
<proteinExistence type="predicted"/>
<dbReference type="GO" id="GO:0035861">
    <property type="term" value="C:site of double-strand break"/>
    <property type="evidence" value="ECO:0007669"/>
    <property type="project" value="TreeGrafter"/>
</dbReference>
<feature type="domain" description="WGR" evidence="5">
    <location>
        <begin position="254"/>
        <end position="352"/>
    </location>
</feature>
<feature type="region of interest" description="Disordered" evidence="4">
    <location>
        <begin position="121"/>
        <end position="143"/>
    </location>
</feature>
<gene>
    <name evidence="6" type="ORF">KCU76_g14204</name>
    <name evidence="7" type="ORF">KCV03_g10321</name>
</gene>
<feature type="region of interest" description="Disordered" evidence="4">
    <location>
        <begin position="183"/>
        <end position="260"/>
    </location>
</feature>
<dbReference type="GO" id="GO:0003950">
    <property type="term" value="F:NAD+ poly-ADP-ribosyltransferase activity"/>
    <property type="evidence" value="ECO:0007669"/>
    <property type="project" value="TreeGrafter"/>
</dbReference>
<dbReference type="InterPro" id="IPR050800">
    <property type="entry name" value="ARTD/PARP"/>
</dbReference>
<feature type="compositionally biased region" description="Polar residues" evidence="4">
    <location>
        <begin position="224"/>
        <end position="242"/>
    </location>
</feature>
<dbReference type="PANTHER" id="PTHR10459:SF66">
    <property type="entry name" value="PROTEIN MONO-ADP-RIBOSYLTRANSFERASE PARP3"/>
    <property type="match status" value="1"/>
</dbReference>
<dbReference type="GO" id="GO:0006302">
    <property type="term" value="P:double-strand break repair"/>
    <property type="evidence" value="ECO:0007669"/>
    <property type="project" value="TreeGrafter"/>
</dbReference>
<keyword evidence="1" id="KW-0328">Glycosyltransferase</keyword>
<dbReference type="Proteomes" id="UP000767238">
    <property type="component" value="Unassembled WGS sequence"/>
</dbReference>
<feature type="compositionally biased region" description="Basic and acidic residues" evidence="4">
    <location>
        <begin position="195"/>
        <end position="205"/>
    </location>
</feature>
<feature type="region of interest" description="Disordered" evidence="4">
    <location>
        <begin position="44"/>
        <end position="74"/>
    </location>
</feature>
<dbReference type="EMBL" id="JAHFYH010000253">
    <property type="protein sequence ID" value="KAH0209400.1"/>
    <property type="molecule type" value="Genomic_DNA"/>
</dbReference>
<comment type="caution">
    <text evidence="7">The sequence shown here is derived from an EMBL/GenBank/DDBJ whole genome shotgun (WGS) entry which is preliminary data.</text>
</comment>
<organism evidence="7 8">
    <name type="scientific">Aureobasidium melanogenum</name>
    <name type="common">Aureobasidium pullulans var. melanogenum</name>
    <dbReference type="NCBI Taxonomy" id="46634"/>
    <lineage>
        <taxon>Eukaryota</taxon>
        <taxon>Fungi</taxon>
        <taxon>Dikarya</taxon>
        <taxon>Ascomycota</taxon>
        <taxon>Pezizomycotina</taxon>
        <taxon>Dothideomycetes</taxon>
        <taxon>Dothideomycetidae</taxon>
        <taxon>Dothideales</taxon>
        <taxon>Saccotheciaceae</taxon>
        <taxon>Aureobasidium</taxon>
    </lineage>
</organism>
<dbReference type="Pfam" id="PF05406">
    <property type="entry name" value="WGR"/>
    <property type="match status" value="1"/>
</dbReference>
<feature type="compositionally biased region" description="Basic and acidic residues" evidence="4">
    <location>
        <begin position="131"/>
        <end position="143"/>
    </location>
</feature>
<dbReference type="Gene3D" id="2.20.140.10">
    <property type="entry name" value="WGR domain"/>
    <property type="match status" value="1"/>
</dbReference>
<reference evidence="7" key="1">
    <citation type="journal article" date="2021" name="J Fungi (Basel)">
        <title>Virulence traits and population genomics of the black yeast Aureobasidium melanogenum.</title>
        <authorList>
            <person name="Cernosa A."/>
            <person name="Sun X."/>
            <person name="Gostincar C."/>
            <person name="Fang C."/>
            <person name="Gunde-Cimerman N."/>
            <person name="Song Z."/>
        </authorList>
    </citation>
    <scope>NUCLEOTIDE SEQUENCE</scope>
    <source>
        <strain evidence="7">EXF-8016</strain>
        <strain evidence="6">EXF-9911</strain>
    </source>
</reference>
<dbReference type="AlphaFoldDB" id="A0A9P8G6H8"/>
<feature type="compositionally biased region" description="Basic and acidic residues" evidence="4">
    <location>
        <begin position="243"/>
        <end position="260"/>
    </location>
</feature>
<evidence type="ECO:0000256" key="1">
    <source>
        <dbReference type="ARBA" id="ARBA00022676"/>
    </source>
</evidence>
<evidence type="ECO:0000259" key="5">
    <source>
        <dbReference type="PROSITE" id="PS51977"/>
    </source>
</evidence>
<evidence type="ECO:0000313" key="6">
    <source>
        <dbReference type="EMBL" id="KAG9681858.1"/>
    </source>
</evidence>
<feature type="region of interest" description="Disordered" evidence="4">
    <location>
        <begin position="341"/>
        <end position="361"/>
    </location>
</feature>
<evidence type="ECO:0000313" key="8">
    <source>
        <dbReference type="Proteomes" id="UP000767238"/>
    </source>
</evidence>
<dbReference type="PROSITE" id="PS51977">
    <property type="entry name" value="WGR"/>
    <property type="match status" value="1"/>
</dbReference>
<sequence length="361" mass="40933">MASSSIPNKRITSRTKKATPVEVKIEAEGGTTTHQLGDVSLKAIKKVPRDRRESSQARAKTPSKINYSEKSEAELRRELTRRAKNANKTELTEILESVERILADKTTKVLSVYTASSEIDAIDTRAASSQSEHRDDHKSKRDMITYEDLTLTELKNMALERGVDVKNRRAKAPFVTALKVADEGNKENIPPGTDKALKQDVDSGKRAGGHNKQLEKKAKEPPVRTTSSMLNTKDQPALSQPKYQREKCKVPSASEELHRDPETRGPYYAYLRYKDDRSDKFYLLQVTKSGTEDLYYVRTHWGRHKTSNPSCRSYDFKSLDDAIAKFGKVFKEKTNLDWVDRGSEPKKKKYSYIEPEDGSSL</sequence>
<dbReference type="InterPro" id="IPR008893">
    <property type="entry name" value="WGR_domain"/>
</dbReference>
<dbReference type="EMBL" id="JAHFXF010000842">
    <property type="protein sequence ID" value="KAG9681858.1"/>
    <property type="molecule type" value="Genomic_DNA"/>
</dbReference>
<evidence type="ECO:0000256" key="3">
    <source>
        <dbReference type="ARBA" id="ARBA00023027"/>
    </source>
</evidence>
<evidence type="ECO:0000256" key="4">
    <source>
        <dbReference type="SAM" id="MobiDB-lite"/>
    </source>
</evidence>
<feature type="non-terminal residue" evidence="7">
    <location>
        <position position="1"/>
    </location>
</feature>
<dbReference type="SMART" id="SM00773">
    <property type="entry name" value="WGR"/>
    <property type="match status" value="1"/>
</dbReference>
<feature type="region of interest" description="Disordered" evidence="4">
    <location>
        <begin position="1"/>
        <end position="29"/>
    </location>
</feature>
<keyword evidence="2" id="KW-0808">Transferase</keyword>